<dbReference type="EMBL" id="FSRM01000002">
    <property type="protein sequence ID" value="SIO43606.1"/>
    <property type="molecule type" value="Genomic_DNA"/>
</dbReference>
<dbReference type="Proteomes" id="UP000184693">
    <property type="component" value="Unassembled WGS sequence"/>
</dbReference>
<sequence length="244" mass="26930">MDVCLFLIGTVSDMPDGAPTIDVASLHAATHAIDGLRRLVIHRPVEPARGDPLLSAPGKHPHCVLQWYFDDLGTLETALESDGCIQTALDILGTSSHQSLFAQQVMAVRTFATPAGAGAPQQSAERCTYLVSYEGEADDFNAWLTHYLIHHPPLMAELPGIRELEIYTRVDYRSGLALPRATAMQRNKVVFDDPLALSAALASPVRARMKRDFDRFPTYSGSTPHYPMRSIYGNLREEPSDRRS</sequence>
<evidence type="ECO:0000313" key="2">
    <source>
        <dbReference type="Proteomes" id="UP000184693"/>
    </source>
</evidence>
<dbReference type="Gene3D" id="3.30.70.100">
    <property type="match status" value="1"/>
</dbReference>
<name>A0A1N6JHV4_9BURK</name>
<evidence type="ECO:0000313" key="1">
    <source>
        <dbReference type="EMBL" id="SIO43606.1"/>
    </source>
</evidence>
<gene>
    <name evidence="1" type="ORF">SAMN05444168_4420</name>
</gene>
<organism evidence="1 2">
    <name type="scientific">Paraburkholderia phenazinium</name>
    <dbReference type="NCBI Taxonomy" id="60549"/>
    <lineage>
        <taxon>Bacteria</taxon>
        <taxon>Pseudomonadati</taxon>
        <taxon>Pseudomonadota</taxon>
        <taxon>Betaproteobacteria</taxon>
        <taxon>Burkholderiales</taxon>
        <taxon>Burkholderiaceae</taxon>
        <taxon>Paraburkholderia</taxon>
    </lineage>
</organism>
<accession>A0A1N6JHV4</accession>
<dbReference type="InterPro" id="IPR011008">
    <property type="entry name" value="Dimeric_a/b-barrel"/>
</dbReference>
<dbReference type="RefSeq" id="WP_074266515.1">
    <property type="nucleotide sequence ID" value="NZ_FSRM01000002.1"/>
</dbReference>
<protein>
    <recommendedName>
        <fullName evidence="3">EthD domain-containing protein</fullName>
    </recommendedName>
</protein>
<proteinExistence type="predicted"/>
<dbReference type="AlphaFoldDB" id="A0A1N6JHV4"/>
<dbReference type="OrthoDB" id="8687889at2"/>
<reference evidence="1 2" key="1">
    <citation type="submission" date="2016-11" db="EMBL/GenBank/DDBJ databases">
        <authorList>
            <person name="Jaros S."/>
            <person name="Januszkiewicz K."/>
            <person name="Wedrychowicz H."/>
        </authorList>
    </citation>
    <scope>NUCLEOTIDE SEQUENCE [LARGE SCALE GENOMIC DNA]</scope>
    <source>
        <strain evidence="1 2">GAS86</strain>
    </source>
</reference>
<evidence type="ECO:0008006" key="3">
    <source>
        <dbReference type="Google" id="ProtNLM"/>
    </source>
</evidence>
<dbReference type="SUPFAM" id="SSF54909">
    <property type="entry name" value="Dimeric alpha+beta barrel"/>
    <property type="match status" value="1"/>
</dbReference>